<dbReference type="STRING" id="1313296.SAMN05661091_1925"/>
<dbReference type="RefSeq" id="WP_208918782.1">
    <property type="nucleotide sequence ID" value="NZ_LT840184.1"/>
</dbReference>
<gene>
    <name evidence="2" type="ORF">SAMN05661091_1925</name>
</gene>
<organism evidence="2 3">
    <name type="scientific">Paenibacillus uliginis N3/975</name>
    <dbReference type="NCBI Taxonomy" id="1313296"/>
    <lineage>
        <taxon>Bacteria</taxon>
        <taxon>Bacillati</taxon>
        <taxon>Bacillota</taxon>
        <taxon>Bacilli</taxon>
        <taxon>Bacillales</taxon>
        <taxon>Paenibacillaceae</taxon>
        <taxon>Paenibacillus</taxon>
    </lineage>
</organism>
<evidence type="ECO:0000256" key="1">
    <source>
        <dbReference type="SAM" id="Phobius"/>
    </source>
</evidence>
<keyword evidence="3" id="KW-1185">Reference proteome</keyword>
<dbReference type="AlphaFoldDB" id="A0A1X7H7J9"/>
<accession>A0A1X7H7J9</accession>
<dbReference type="EMBL" id="LT840184">
    <property type="protein sequence ID" value="SMF81056.1"/>
    <property type="molecule type" value="Genomic_DNA"/>
</dbReference>
<protein>
    <submittedName>
        <fullName evidence="2">Uncharacterized protein</fullName>
    </submittedName>
</protein>
<feature type="transmembrane region" description="Helical" evidence="1">
    <location>
        <begin position="6"/>
        <end position="24"/>
    </location>
</feature>
<name>A0A1X7H7J9_9BACL</name>
<keyword evidence="1" id="KW-0472">Membrane</keyword>
<reference evidence="2 3" key="1">
    <citation type="submission" date="2017-04" db="EMBL/GenBank/DDBJ databases">
        <authorList>
            <person name="Afonso C.L."/>
            <person name="Miller P.J."/>
            <person name="Scott M.A."/>
            <person name="Spackman E."/>
            <person name="Goraichik I."/>
            <person name="Dimitrov K.M."/>
            <person name="Suarez D.L."/>
            <person name="Swayne D.E."/>
        </authorList>
    </citation>
    <scope>NUCLEOTIDE SEQUENCE [LARGE SCALE GENOMIC DNA]</scope>
    <source>
        <strain evidence="2 3">N3/975</strain>
    </source>
</reference>
<proteinExistence type="predicted"/>
<keyword evidence="1" id="KW-0812">Transmembrane</keyword>
<feature type="transmembrane region" description="Helical" evidence="1">
    <location>
        <begin position="45"/>
        <end position="63"/>
    </location>
</feature>
<dbReference type="Proteomes" id="UP000192940">
    <property type="component" value="Chromosome I"/>
</dbReference>
<evidence type="ECO:0000313" key="3">
    <source>
        <dbReference type="Proteomes" id="UP000192940"/>
    </source>
</evidence>
<evidence type="ECO:0000313" key="2">
    <source>
        <dbReference type="EMBL" id="SMF81056.1"/>
    </source>
</evidence>
<keyword evidence="1" id="KW-1133">Transmembrane helix</keyword>
<sequence length="64" mass="7032">MISYVIVIALALIGGVATVMVGLSQENKKSSPKYEGRTKTNMVRLVLLYVLALAAFVTIWVIYN</sequence>